<dbReference type="OrthoDB" id="422637at2759"/>
<dbReference type="PROSITE" id="PS00211">
    <property type="entry name" value="ABC_TRANSPORTER_1"/>
    <property type="match status" value="1"/>
</dbReference>
<evidence type="ECO:0000313" key="11">
    <source>
        <dbReference type="Proteomes" id="UP000604046"/>
    </source>
</evidence>
<dbReference type="Pfam" id="PF06472">
    <property type="entry name" value="ABC_membrane_2"/>
    <property type="match status" value="1"/>
</dbReference>
<gene>
    <name evidence="10" type="primary">ABCD3</name>
    <name evidence="10" type="ORF">SNAT2548_LOCUS19863</name>
</gene>
<organism evidence="10 11">
    <name type="scientific">Symbiodinium natans</name>
    <dbReference type="NCBI Taxonomy" id="878477"/>
    <lineage>
        <taxon>Eukaryota</taxon>
        <taxon>Sar</taxon>
        <taxon>Alveolata</taxon>
        <taxon>Dinophyceae</taxon>
        <taxon>Suessiales</taxon>
        <taxon>Symbiodiniaceae</taxon>
        <taxon>Symbiodinium</taxon>
    </lineage>
</organism>
<evidence type="ECO:0000259" key="8">
    <source>
        <dbReference type="PROSITE" id="PS50893"/>
    </source>
</evidence>
<dbReference type="PANTHER" id="PTHR11384:SF67">
    <property type="entry name" value="ATP-BINDING CASSETTE SUB-FAMILY D MEMBER 1"/>
    <property type="match status" value="1"/>
</dbReference>
<dbReference type="SUPFAM" id="SSF52540">
    <property type="entry name" value="P-loop containing nucleoside triphosphate hydrolases"/>
    <property type="match status" value="1"/>
</dbReference>
<dbReference type="GO" id="GO:0007031">
    <property type="term" value="P:peroxisome organization"/>
    <property type="evidence" value="ECO:0007669"/>
    <property type="project" value="TreeGrafter"/>
</dbReference>
<keyword evidence="4" id="KW-0106">Calcium</keyword>
<dbReference type="EMBL" id="CAJNDS010002191">
    <property type="protein sequence ID" value="CAE7366004.1"/>
    <property type="molecule type" value="Genomic_DNA"/>
</dbReference>
<feature type="domain" description="ABC transporter" evidence="8">
    <location>
        <begin position="1004"/>
        <end position="1237"/>
    </location>
</feature>
<dbReference type="InterPro" id="IPR003439">
    <property type="entry name" value="ABC_transporter-like_ATP-bd"/>
</dbReference>
<evidence type="ECO:0000256" key="5">
    <source>
        <dbReference type="ARBA" id="ARBA00022989"/>
    </source>
</evidence>
<dbReference type="GO" id="GO:0140359">
    <property type="term" value="F:ABC-type transporter activity"/>
    <property type="evidence" value="ECO:0007669"/>
    <property type="project" value="InterPro"/>
</dbReference>
<name>A0A812PKM7_9DINO</name>
<evidence type="ECO:0000313" key="10">
    <source>
        <dbReference type="EMBL" id="CAE7366004.1"/>
    </source>
</evidence>
<dbReference type="Gene3D" id="3.40.50.300">
    <property type="entry name" value="P-loop containing nucleotide triphosphate hydrolases"/>
    <property type="match status" value="1"/>
</dbReference>
<dbReference type="InterPro" id="IPR017871">
    <property type="entry name" value="ABC_transporter-like_CS"/>
</dbReference>
<dbReference type="GO" id="GO:0006635">
    <property type="term" value="P:fatty acid beta-oxidation"/>
    <property type="evidence" value="ECO:0007669"/>
    <property type="project" value="TreeGrafter"/>
</dbReference>
<comment type="caution">
    <text evidence="10">The sequence shown here is derived from an EMBL/GenBank/DDBJ whole genome shotgun (WGS) entry which is preliminary data.</text>
</comment>
<dbReference type="InterPro" id="IPR011527">
    <property type="entry name" value="ABC1_TM_dom"/>
</dbReference>
<feature type="domain" description="ABC transmembrane type-1" evidence="9">
    <location>
        <begin position="705"/>
        <end position="913"/>
    </location>
</feature>
<dbReference type="PROSITE" id="PS50929">
    <property type="entry name" value="ABC_TM1F"/>
    <property type="match status" value="1"/>
</dbReference>
<keyword evidence="11" id="KW-1185">Reference proteome</keyword>
<dbReference type="InterPro" id="IPR027417">
    <property type="entry name" value="P-loop_NTPase"/>
</dbReference>
<protein>
    <submittedName>
        <fullName evidence="10">ABCD3 protein</fullName>
    </submittedName>
</protein>
<evidence type="ECO:0000256" key="4">
    <source>
        <dbReference type="ARBA" id="ARBA00022837"/>
    </source>
</evidence>
<dbReference type="PROSITE" id="PS00018">
    <property type="entry name" value="EF_HAND_1"/>
    <property type="match status" value="2"/>
</dbReference>
<dbReference type="Gene3D" id="1.20.1560.10">
    <property type="entry name" value="ABC transporter type 1, transmembrane domain"/>
    <property type="match status" value="1"/>
</dbReference>
<proteinExistence type="inferred from homology"/>
<sequence length="1257" mass="143089">MEDCIRANDHAKLNVLSREYIFDFFRSYEAELVKATEVAFLGKAHFGAIQVRQLYDLIKQVGFVLSAGDFQELLEEAAESLGVPRPKSRGGAGSVDFSLFSFLMQGLVERDGFTRSQHGRLCAAFQRLDSNGSGFLEEDELPALRVWLSFCAPEASAEAAVEEAQQLARELAEQEVMLIPKDEERLAALQPKLQGDLSLSDFLQMMRRHFNAEYFRTQHIFRKTDGDKDNSVNLLELRSLFQSLGLELTARSLFEAVSFHHLGETFSHSDFLLILEYLRDTEGLCEHSWSEARGSFYHFDVHNDGFISTRRAQSALEWNGYHLGMSVYSSKSDWKDRLSRGKVGEAQFLRICREQDEAEMRIARTVFRKYAEKGGSGPLRRDNLQLALKMVNVRYTSFFADWLKKTTELHGQLDFEDFRDIVASFRQMNRDAYRTHSRFTQKEVKSLEESFRKLGPDRNGKLLHGKVAELFESLYPALKWDQKLRDTMRNSLKLHDATSKPLSLIGFLEVLRTFEDTCASALDEEAELVSRDLGLSPGGVDDFLEAFHICRSKGSGGVRSIASSTLRKVLYQHKSQEALTLQEESSLYQVVMVRHPRRSGALGLGAGLVFLSFVSKFSERVQIYKAKNLKVKSDKQPKVEGLTDLMRFILGSTCSVREFFTVAKLSLMLLLRTVGSVWVSKHWGSIVNSVVSQDFVRLARLVSEFAGATVFLSVLNALLKYYISALRLQVREKITLWCHEKYMRPKDMIFYKANKVGQKIDNCDHQITSDVERFSDVFAEVFSQSLKPIVDFLVYSVELSRVQGLATPLTLYSWFAFASCISAVTLPPFGELAAGEQRLEGNFRGKHSELITNCEQIAFLGGERPEKDVLNVSFAELMSHCKRTINLSFNSEVLRQYLNKYFCTVIGLILIARPLRLRSEELPPFTSDQIAQYFTSTWRNMEAMATAIQDLFELTNRIGRLSGFATRVRQLMLGLEVRPPVLCAEIDAAKSGPSPPVFLQGEHLKFEHVSVYRPDGTLLVKDLNFTVERGQRVLVTGGNGCGKSSLFRVIRKLWPLVEGTITMPDDKEIYFLTQVNFVPCGSLRDLVIYPQSVEEMRMAGCSDDDVRTCLRWAHEFNDAGLVVRPGLDDVRDWQKDLSPGQKQRLAFARLFYHRPSFVVLDECTNGISPDVEHDLYDRCTRLNLAVFSISHKIELKLFHERELHYHGDLKGSWTMSECSHTRDKITRASSTVKLPEPDITGKKESRITCERHVWFAE</sequence>
<dbReference type="PROSITE" id="PS50222">
    <property type="entry name" value="EF_HAND_2"/>
    <property type="match status" value="1"/>
</dbReference>
<evidence type="ECO:0000256" key="6">
    <source>
        <dbReference type="ARBA" id="ARBA00023136"/>
    </source>
</evidence>
<comment type="similarity">
    <text evidence="1">Belongs to the ABC transporter superfamily. ABCD family. Peroxisomal fatty acyl CoA transporter (TC 3.A.1.203) subfamily.</text>
</comment>
<dbReference type="GO" id="GO:0005524">
    <property type="term" value="F:ATP binding"/>
    <property type="evidence" value="ECO:0007669"/>
    <property type="project" value="InterPro"/>
</dbReference>
<feature type="domain" description="EF-hand" evidence="7">
    <location>
        <begin position="212"/>
        <end position="247"/>
    </location>
</feature>
<dbReference type="GO" id="GO:0016887">
    <property type="term" value="F:ATP hydrolysis activity"/>
    <property type="evidence" value="ECO:0007669"/>
    <property type="project" value="InterPro"/>
</dbReference>
<dbReference type="CDD" id="cd03223">
    <property type="entry name" value="ABCD_peroxisomal_ALDP"/>
    <property type="match status" value="1"/>
</dbReference>
<dbReference type="SUPFAM" id="SSF90123">
    <property type="entry name" value="ABC transporter transmembrane region"/>
    <property type="match status" value="1"/>
</dbReference>
<evidence type="ECO:0000256" key="3">
    <source>
        <dbReference type="ARBA" id="ARBA00022692"/>
    </source>
</evidence>
<dbReference type="PROSITE" id="PS50893">
    <property type="entry name" value="ABC_TRANSPORTER_2"/>
    <property type="match status" value="1"/>
</dbReference>
<evidence type="ECO:0000259" key="7">
    <source>
        <dbReference type="PROSITE" id="PS50222"/>
    </source>
</evidence>
<dbReference type="InterPro" id="IPR011992">
    <property type="entry name" value="EF-hand-dom_pair"/>
</dbReference>
<evidence type="ECO:0000256" key="2">
    <source>
        <dbReference type="ARBA" id="ARBA00022448"/>
    </source>
</evidence>
<dbReference type="GO" id="GO:0042760">
    <property type="term" value="P:very long-chain fatty acid catabolic process"/>
    <property type="evidence" value="ECO:0007669"/>
    <property type="project" value="TreeGrafter"/>
</dbReference>
<dbReference type="GO" id="GO:0005324">
    <property type="term" value="F:long-chain fatty acid transmembrane transporter activity"/>
    <property type="evidence" value="ECO:0007669"/>
    <property type="project" value="TreeGrafter"/>
</dbReference>
<keyword evidence="2" id="KW-0813">Transport</keyword>
<evidence type="ECO:0000259" key="9">
    <source>
        <dbReference type="PROSITE" id="PS50929"/>
    </source>
</evidence>
<keyword evidence="5" id="KW-1133">Transmembrane helix</keyword>
<dbReference type="PANTHER" id="PTHR11384">
    <property type="entry name" value="ATP-BINDING CASSETTE, SUB-FAMILY D MEMBER"/>
    <property type="match status" value="1"/>
</dbReference>
<evidence type="ECO:0000256" key="1">
    <source>
        <dbReference type="ARBA" id="ARBA00008575"/>
    </source>
</evidence>
<dbReference type="Pfam" id="PF00005">
    <property type="entry name" value="ABC_tran"/>
    <property type="match status" value="1"/>
</dbReference>
<dbReference type="InterPro" id="IPR018247">
    <property type="entry name" value="EF_Hand_1_Ca_BS"/>
</dbReference>
<keyword evidence="6" id="KW-0472">Membrane</keyword>
<dbReference type="SUPFAM" id="SSF47473">
    <property type="entry name" value="EF-hand"/>
    <property type="match status" value="3"/>
</dbReference>
<dbReference type="InterPro" id="IPR002048">
    <property type="entry name" value="EF_hand_dom"/>
</dbReference>
<dbReference type="GO" id="GO:0005509">
    <property type="term" value="F:calcium ion binding"/>
    <property type="evidence" value="ECO:0007669"/>
    <property type="project" value="InterPro"/>
</dbReference>
<dbReference type="GO" id="GO:0005778">
    <property type="term" value="C:peroxisomal membrane"/>
    <property type="evidence" value="ECO:0007669"/>
    <property type="project" value="TreeGrafter"/>
</dbReference>
<dbReference type="Proteomes" id="UP000604046">
    <property type="component" value="Unassembled WGS sequence"/>
</dbReference>
<keyword evidence="3" id="KW-0812">Transmembrane</keyword>
<dbReference type="AlphaFoldDB" id="A0A812PKM7"/>
<accession>A0A812PKM7</accession>
<dbReference type="Gene3D" id="1.10.238.10">
    <property type="entry name" value="EF-hand"/>
    <property type="match status" value="2"/>
</dbReference>
<dbReference type="GO" id="GO:0015910">
    <property type="term" value="P:long-chain fatty acid import into peroxisome"/>
    <property type="evidence" value="ECO:0007669"/>
    <property type="project" value="TreeGrafter"/>
</dbReference>
<dbReference type="InterPro" id="IPR050835">
    <property type="entry name" value="ABC_transporter_sub-D"/>
</dbReference>
<reference evidence="10" key="1">
    <citation type="submission" date="2021-02" db="EMBL/GenBank/DDBJ databases">
        <authorList>
            <person name="Dougan E. K."/>
            <person name="Rhodes N."/>
            <person name="Thang M."/>
            <person name="Chan C."/>
        </authorList>
    </citation>
    <scope>NUCLEOTIDE SEQUENCE</scope>
</reference>
<dbReference type="InterPro" id="IPR036640">
    <property type="entry name" value="ABC1_TM_sf"/>
</dbReference>